<dbReference type="Proteomes" id="UP001145742">
    <property type="component" value="Unassembled WGS sequence"/>
</dbReference>
<evidence type="ECO:0000313" key="1">
    <source>
        <dbReference type="EMBL" id="KAJ7422840.1"/>
    </source>
</evidence>
<comment type="caution">
    <text evidence="1">The sequence shown here is derived from an EMBL/GenBank/DDBJ whole genome shotgun (WGS) entry which is preliminary data.</text>
</comment>
<accession>A0ABQ9DIE7</accession>
<reference evidence="1" key="1">
    <citation type="submission" date="2019-10" db="EMBL/GenBank/DDBJ databases">
        <authorList>
            <person name="Soares A.E.R."/>
            <person name="Aleixo A."/>
            <person name="Schneider P."/>
            <person name="Miyaki C.Y."/>
            <person name="Schneider M.P."/>
            <person name="Mello C."/>
            <person name="Vasconcelos A.T.R."/>
        </authorList>
    </citation>
    <scope>NUCLEOTIDE SEQUENCE</scope>
    <source>
        <tissue evidence="1">Muscle</tissue>
    </source>
</reference>
<organism evidence="1 2">
    <name type="scientific">Willisornis vidua</name>
    <name type="common">Xingu scale-backed antbird</name>
    <dbReference type="NCBI Taxonomy" id="1566151"/>
    <lineage>
        <taxon>Eukaryota</taxon>
        <taxon>Metazoa</taxon>
        <taxon>Chordata</taxon>
        <taxon>Craniata</taxon>
        <taxon>Vertebrata</taxon>
        <taxon>Euteleostomi</taxon>
        <taxon>Archelosauria</taxon>
        <taxon>Archosauria</taxon>
        <taxon>Dinosauria</taxon>
        <taxon>Saurischia</taxon>
        <taxon>Theropoda</taxon>
        <taxon>Coelurosauria</taxon>
        <taxon>Aves</taxon>
        <taxon>Neognathae</taxon>
        <taxon>Neoaves</taxon>
        <taxon>Telluraves</taxon>
        <taxon>Australaves</taxon>
        <taxon>Passeriformes</taxon>
        <taxon>Thamnophilidae</taxon>
        <taxon>Willisornis</taxon>
    </lineage>
</organism>
<evidence type="ECO:0000313" key="2">
    <source>
        <dbReference type="Proteomes" id="UP001145742"/>
    </source>
</evidence>
<sequence length="172" mass="19416">MQSKFADDTKLGEAVDSLEGREALQRDLDKLGVWATSALFCTWDRGNPGCLYRPGNERLESSDMNRNLGVLVNGQLNMSQQCPGSQEGQSGGIRQSITRQSKEGIVPLYSVLVWPHLEYGVHFCVAQYKKDIKLLETIQRRAMKMVNSLDEKLHAEWLRLLGLFSVEKNCDI</sequence>
<protein>
    <submittedName>
        <fullName evidence="1">Uncharacterized protein</fullName>
    </submittedName>
</protein>
<name>A0ABQ9DIE7_9PASS</name>
<dbReference type="EMBL" id="WHWB01032942">
    <property type="protein sequence ID" value="KAJ7422840.1"/>
    <property type="molecule type" value="Genomic_DNA"/>
</dbReference>
<proteinExistence type="predicted"/>
<dbReference type="PANTHER" id="PTHR33332">
    <property type="entry name" value="REVERSE TRANSCRIPTASE DOMAIN-CONTAINING PROTEIN"/>
    <property type="match status" value="1"/>
</dbReference>
<gene>
    <name evidence="1" type="ORF">WISP_36449</name>
</gene>
<keyword evidence="2" id="KW-1185">Reference proteome</keyword>